<protein>
    <recommendedName>
        <fullName evidence="7">PX domain-containing protein</fullName>
    </recommendedName>
</protein>
<organism evidence="8 9">
    <name type="scientific">Henosepilachna vigintioctopunctata</name>
    <dbReference type="NCBI Taxonomy" id="420089"/>
    <lineage>
        <taxon>Eukaryota</taxon>
        <taxon>Metazoa</taxon>
        <taxon>Ecdysozoa</taxon>
        <taxon>Arthropoda</taxon>
        <taxon>Hexapoda</taxon>
        <taxon>Insecta</taxon>
        <taxon>Pterygota</taxon>
        <taxon>Neoptera</taxon>
        <taxon>Endopterygota</taxon>
        <taxon>Coleoptera</taxon>
        <taxon>Polyphaga</taxon>
        <taxon>Cucujiformia</taxon>
        <taxon>Coccinelloidea</taxon>
        <taxon>Coccinellidae</taxon>
        <taxon>Epilachninae</taxon>
        <taxon>Epilachnini</taxon>
        <taxon>Henosepilachna</taxon>
    </lineage>
</organism>
<keyword evidence="3" id="KW-0967">Endosome</keyword>
<feature type="domain" description="PX" evidence="7">
    <location>
        <begin position="11"/>
        <end position="128"/>
    </location>
</feature>
<evidence type="ECO:0000259" key="7">
    <source>
        <dbReference type="PROSITE" id="PS50195"/>
    </source>
</evidence>
<dbReference type="SMART" id="SM00312">
    <property type="entry name" value="PX"/>
    <property type="match status" value="1"/>
</dbReference>
<dbReference type="InterPro" id="IPR036871">
    <property type="entry name" value="PX_dom_sf"/>
</dbReference>
<evidence type="ECO:0000256" key="3">
    <source>
        <dbReference type="ARBA" id="ARBA00022753"/>
    </source>
</evidence>
<dbReference type="GO" id="GO:1901981">
    <property type="term" value="F:phosphatidylinositol phosphate binding"/>
    <property type="evidence" value="ECO:0007669"/>
    <property type="project" value="TreeGrafter"/>
</dbReference>
<name>A0AAW1UBD4_9CUCU</name>
<evidence type="ECO:0000256" key="5">
    <source>
        <dbReference type="ARBA" id="ARBA00023121"/>
    </source>
</evidence>
<dbReference type="AlphaFoldDB" id="A0AAW1UBD4"/>
<keyword evidence="5" id="KW-0446">Lipid-binding</keyword>
<dbReference type="Proteomes" id="UP001431783">
    <property type="component" value="Unassembled WGS sequence"/>
</dbReference>
<sequence>MTQISGGEKKNLVFEIISARIQEEVNERKYVIYNLQVRHLSGNDDLRPSLIERRYSQFLNLYNSLKIEYPELLVSIDFPKKVLLGNFDNDLISTRSIGFETLLKHIAANSLLRNSKSLVIFLQEPEVTQAKELMAKNLHGQFPY</sequence>
<accession>A0AAW1UBD4</accession>
<keyword evidence="9" id="KW-1185">Reference proteome</keyword>
<evidence type="ECO:0000313" key="8">
    <source>
        <dbReference type="EMBL" id="KAK9878413.1"/>
    </source>
</evidence>
<keyword evidence="2" id="KW-0813">Transport</keyword>
<keyword evidence="4" id="KW-0653">Protein transport</keyword>
<evidence type="ECO:0000256" key="6">
    <source>
        <dbReference type="ARBA" id="ARBA00023136"/>
    </source>
</evidence>
<dbReference type="SUPFAM" id="SSF64268">
    <property type="entry name" value="PX domain"/>
    <property type="match status" value="1"/>
</dbReference>
<dbReference type="GO" id="GO:0015031">
    <property type="term" value="P:protein transport"/>
    <property type="evidence" value="ECO:0007669"/>
    <property type="project" value="UniProtKB-KW"/>
</dbReference>
<proteinExistence type="predicted"/>
<evidence type="ECO:0000256" key="4">
    <source>
        <dbReference type="ARBA" id="ARBA00022927"/>
    </source>
</evidence>
<evidence type="ECO:0000313" key="9">
    <source>
        <dbReference type="Proteomes" id="UP001431783"/>
    </source>
</evidence>
<dbReference type="Pfam" id="PF00787">
    <property type="entry name" value="PX"/>
    <property type="match status" value="1"/>
</dbReference>
<reference evidence="8 9" key="1">
    <citation type="submission" date="2023-03" db="EMBL/GenBank/DDBJ databases">
        <title>Genome insight into feeding habits of ladybird beetles.</title>
        <authorList>
            <person name="Li H.-S."/>
            <person name="Huang Y.-H."/>
            <person name="Pang H."/>
        </authorList>
    </citation>
    <scope>NUCLEOTIDE SEQUENCE [LARGE SCALE GENOMIC DNA]</scope>
    <source>
        <strain evidence="8">SYSU_2023b</strain>
        <tissue evidence="8">Whole body</tissue>
    </source>
</reference>
<dbReference type="InterPro" id="IPR001683">
    <property type="entry name" value="PX_dom"/>
</dbReference>
<evidence type="ECO:0000256" key="1">
    <source>
        <dbReference type="ARBA" id="ARBA00004469"/>
    </source>
</evidence>
<dbReference type="EMBL" id="JARQZJ010000048">
    <property type="protein sequence ID" value="KAK9878413.1"/>
    <property type="molecule type" value="Genomic_DNA"/>
</dbReference>
<evidence type="ECO:0000256" key="2">
    <source>
        <dbReference type="ARBA" id="ARBA00022448"/>
    </source>
</evidence>
<dbReference type="GO" id="GO:0031901">
    <property type="term" value="C:early endosome membrane"/>
    <property type="evidence" value="ECO:0007669"/>
    <property type="project" value="UniProtKB-SubCell"/>
</dbReference>
<dbReference type="InterPro" id="IPR039937">
    <property type="entry name" value="SNX20/SNX21"/>
</dbReference>
<dbReference type="PANTHER" id="PTHR20939">
    <property type="entry name" value="SORTING NEXIN 20, 21"/>
    <property type="match status" value="1"/>
</dbReference>
<dbReference type="Gene3D" id="3.30.1520.10">
    <property type="entry name" value="Phox-like domain"/>
    <property type="match status" value="1"/>
</dbReference>
<keyword evidence="6" id="KW-0472">Membrane</keyword>
<comment type="subcellular location">
    <subcellularLocation>
        <location evidence="1">Early endosome membrane</location>
        <topology evidence="1">Peripheral membrane protein</topology>
        <orientation evidence="1">Cytoplasmic side</orientation>
    </subcellularLocation>
</comment>
<dbReference type="PROSITE" id="PS50195">
    <property type="entry name" value="PX"/>
    <property type="match status" value="1"/>
</dbReference>
<gene>
    <name evidence="8" type="ORF">WA026_022054</name>
</gene>
<dbReference type="PANTHER" id="PTHR20939:SF11">
    <property type="entry name" value="LD12265P"/>
    <property type="match status" value="1"/>
</dbReference>
<comment type="caution">
    <text evidence="8">The sequence shown here is derived from an EMBL/GenBank/DDBJ whole genome shotgun (WGS) entry which is preliminary data.</text>
</comment>